<evidence type="ECO:0000313" key="2">
    <source>
        <dbReference type="EMBL" id="PWW04343.1"/>
    </source>
</evidence>
<gene>
    <name evidence="2" type="ORF">DFR52_1011038</name>
</gene>
<comment type="caution">
    <text evidence="2">The sequence shown here is derived from an EMBL/GenBank/DDBJ whole genome shotgun (WGS) entry which is preliminary data.</text>
</comment>
<dbReference type="Proteomes" id="UP000246352">
    <property type="component" value="Unassembled WGS sequence"/>
</dbReference>
<dbReference type="AlphaFoldDB" id="A0A317PSA2"/>
<organism evidence="2 3">
    <name type="scientific">Hoeflea marina</name>
    <dbReference type="NCBI Taxonomy" id="274592"/>
    <lineage>
        <taxon>Bacteria</taxon>
        <taxon>Pseudomonadati</taxon>
        <taxon>Pseudomonadota</taxon>
        <taxon>Alphaproteobacteria</taxon>
        <taxon>Hyphomicrobiales</taxon>
        <taxon>Rhizobiaceae</taxon>
        <taxon>Hoeflea</taxon>
    </lineage>
</organism>
<proteinExistence type="predicted"/>
<feature type="region of interest" description="Disordered" evidence="1">
    <location>
        <begin position="1"/>
        <end position="33"/>
    </location>
</feature>
<name>A0A317PSA2_9HYPH</name>
<evidence type="ECO:0000313" key="3">
    <source>
        <dbReference type="Proteomes" id="UP000246352"/>
    </source>
</evidence>
<sequence>MSSKHKFGARLPAGVPAHVVRRDAAMQPTLTAS</sequence>
<dbReference type="EMBL" id="QGTR01000001">
    <property type="protein sequence ID" value="PWW04343.1"/>
    <property type="molecule type" value="Genomic_DNA"/>
</dbReference>
<protein>
    <submittedName>
        <fullName evidence="2">Uncharacterized protein</fullName>
    </submittedName>
</protein>
<reference evidence="2 3" key="1">
    <citation type="submission" date="2018-05" db="EMBL/GenBank/DDBJ databases">
        <title>Genomic Encyclopedia of Type Strains, Phase IV (KMG-IV): sequencing the most valuable type-strain genomes for metagenomic binning, comparative biology and taxonomic classification.</title>
        <authorList>
            <person name="Goeker M."/>
        </authorList>
    </citation>
    <scope>NUCLEOTIDE SEQUENCE [LARGE SCALE GENOMIC DNA]</scope>
    <source>
        <strain evidence="2 3">DSM 16791</strain>
    </source>
</reference>
<evidence type="ECO:0000256" key="1">
    <source>
        <dbReference type="SAM" id="MobiDB-lite"/>
    </source>
</evidence>
<accession>A0A317PSA2</accession>
<keyword evidence="3" id="KW-1185">Reference proteome</keyword>